<sequence>MATRSASARLRHAFKYPSDDTDSDDPELDEEHQEALIASLQAEDAAKNTLYRKAFLAIPLSAALFYLYTFLFYTRSVQQALLSILSLSSLGCTAYILHFMPVEPVDKKGKTAVYRLEAAKGPVERYLVVLDAALAGVLVLASVVSWRKGAQEDAWREVLPAVIMGLIMFARQQLAPVDIAQLQRAQYDYKGA</sequence>
<feature type="transmembrane region" description="Helical" evidence="2">
    <location>
        <begin position="126"/>
        <end position="146"/>
    </location>
</feature>
<protein>
    <submittedName>
        <fullName evidence="3">Uncharacterized protein</fullName>
    </submittedName>
</protein>
<dbReference type="EMBL" id="NAJL01000055">
    <property type="protein sequence ID" value="TKA23467.1"/>
    <property type="molecule type" value="Genomic_DNA"/>
</dbReference>
<dbReference type="OrthoDB" id="3358048at2759"/>
<evidence type="ECO:0000256" key="1">
    <source>
        <dbReference type="SAM" id="MobiDB-lite"/>
    </source>
</evidence>
<keyword evidence="2" id="KW-0472">Membrane</keyword>
<feature type="region of interest" description="Disordered" evidence="1">
    <location>
        <begin position="1"/>
        <end position="29"/>
    </location>
</feature>
<feature type="compositionally biased region" description="Acidic residues" evidence="1">
    <location>
        <begin position="19"/>
        <end position="29"/>
    </location>
</feature>
<gene>
    <name evidence="3" type="ORF">B0A50_07494</name>
</gene>
<organism evidence="3 4">
    <name type="scientific">Salinomyces thailandicus</name>
    <dbReference type="NCBI Taxonomy" id="706561"/>
    <lineage>
        <taxon>Eukaryota</taxon>
        <taxon>Fungi</taxon>
        <taxon>Dikarya</taxon>
        <taxon>Ascomycota</taxon>
        <taxon>Pezizomycotina</taxon>
        <taxon>Dothideomycetes</taxon>
        <taxon>Dothideomycetidae</taxon>
        <taxon>Mycosphaerellales</taxon>
        <taxon>Teratosphaeriaceae</taxon>
        <taxon>Salinomyces</taxon>
    </lineage>
</organism>
<comment type="caution">
    <text evidence="3">The sequence shown here is derived from an EMBL/GenBank/DDBJ whole genome shotgun (WGS) entry which is preliminary data.</text>
</comment>
<evidence type="ECO:0000313" key="3">
    <source>
        <dbReference type="EMBL" id="TKA23467.1"/>
    </source>
</evidence>
<keyword evidence="4" id="KW-1185">Reference proteome</keyword>
<keyword evidence="2" id="KW-0812">Transmembrane</keyword>
<accession>A0A4U0TNH0</accession>
<reference evidence="3 4" key="1">
    <citation type="submission" date="2017-03" db="EMBL/GenBank/DDBJ databases">
        <title>Genomes of endolithic fungi from Antarctica.</title>
        <authorList>
            <person name="Coleine C."/>
            <person name="Masonjones S."/>
            <person name="Stajich J.E."/>
        </authorList>
    </citation>
    <scope>NUCLEOTIDE SEQUENCE [LARGE SCALE GENOMIC DNA]</scope>
    <source>
        <strain evidence="3 4">CCFEE 6315</strain>
    </source>
</reference>
<keyword evidence="2" id="KW-1133">Transmembrane helix</keyword>
<dbReference type="AlphaFoldDB" id="A0A4U0TNH0"/>
<feature type="transmembrane region" description="Helical" evidence="2">
    <location>
        <begin position="80"/>
        <end position="100"/>
    </location>
</feature>
<proteinExistence type="predicted"/>
<feature type="transmembrane region" description="Helical" evidence="2">
    <location>
        <begin position="54"/>
        <end position="73"/>
    </location>
</feature>
<evidence type="ECO:0000256" key="2">
    <source>
        <dbReference type="SAM" id="Phobius"/>
    </source>
</evidence>
<name>A0A4U0TNH0_9PEZI</name>
<evidence type="ECO:0000313" key="4">
    <source>
        <dbReference type="Proteomes" id="UP000308549"/>
    </source>
</evidence>
<dbReference type="Proteomes" id="UP000308549">
    <property type="component" value="Unassembled WGS sequence"/>
</dbReference>